<proteinExistence type="predicted"/>
<reference evidence="1" key="1">
    <citation type="submission" date="2019-04" db="EMBL/GenBank/DDBJ databases">
        <title>Friends and foes A comparative genomics study of 23 Aspergillus species from section Flavi.</title>
        <authorList>
            <consortium name="DOE Joint Genome Institute"/>
            <person name="Kjaerbolling I."/>
            <person name="Vesth T."/>
            <person name="Frisvad J.C."/>
            <person name="Nybo J.L."/>
            <person name="Theobald S."/>
            <person name="Kildgaard S."/>
            <person name="Isbrandt T."/>
            <person name="Kuo A."/>
            <person name="Sato A."/>
            <person name="Lyhne E.K."/>
            <person name="Kogle M.E."/>
            <person name="Wiebenga A."/>
            <person name="Kun R.S."/>
            <person name="Lubbers R.J."/>
            <person name="Makela M.R."/>
            <person name="Barry K."/>
            <person name="Chovatia M."/>
            <person name="Clum A."/>
            <person name="Daum C."/>
            <person name="Haridas S."/>
            <person name="He G."/>
            <person name="LaButti K."/>
            <person name="Lipzen A."/>
            <person name="Mondo S."/>
            <person name="Riley R."/>
            <person name="Salamov A."/>
            <person name="Simmons B.A."/>
            <person name="Magnuson J.K."/>
            <person name="Henrissat B."/>
            <person name="Mortensen U.H."/>
            <person name="Larsen T.O."/>
            <person name="Devries R.P."/>
            <person name="Grigoriev I.V."/>
            <person name="Machida M."/>
            <person name="Baker S.E."/>
            <person name="Andersen M.R."/>
        </authorList>
    </citation>
    <scope>NUCLEOTIDE SEQUENCE [LARGE SCALE GENOMIC DNA]</scope>
    <source>
        <strain evidence="1">CBS 121.62</strain>
    </source>
</reference>
<organism evidence="1">
    <name type="scientific">Aspergillus flavus</name>
    <dbReference type="NCBI Taxonomy" id="5059"/>
    <lineage>
        <taxon>Eukaryota</taxon>
        <taxon>Fungi</taxon>
        <taxon>Dikarya</taxon>
        <taxon>Ascomycota</taxon>
        <taxon>Pezizomycotina</taxon>
        <taxon>Eurotiomycetes</taxon>
        <taxon>Eurotiomycetidae</taxon>
        <taxon>Eurotiales</taxon>
        <taxon>Aspergillaceae</taxon>
        <taxon>Aspergillus</taxon>
        <taxon>Aspergillus subgen. Circumdati</taxon>
    </lineage>
</organism>
<accession>A0A5N6GTW5</accession>
<dbReference type="VEuPathDB" id="FungiDB:F9C07_270"/>
<dbReference type="EMBL" id="ML734635">
    <property type="protein sequence ID" value="KAB8243883.1"/>
    <property type="molecule type" value="Genomic_DNA"/>
</dbReference>
<sequence length="116" mass="12788">MIDDAVSATGVPIFAATLFCFVDQGVGLCVCYHHNAVDATGFTEVVRLCSIRVLATSNEEAMRSLFKICARISESQSHSKINSRHIAELYRLVNCMEDYRSLFAGWDLGLGPVWVA</sequence>
<protein>
    <submittedName>
        <fullName evidence="1">Uncharacterized protein</fullName>
    </submittedName>
</protein>
<dbReference type="Gene3D" id="3.30.559.10">
    <property type="entry name" value="Chloramphenicol acetyltransferase-like domain"/>
    <property type="match status" value="1"/>
</dbReference>
<dbReference type="AlphaFoldDB" id="A0A5N6GTW5"/>
<dbReference type="InterPro" id="IPR023213">
    <property type="entry name" value="CAT-like_dom_sf"/>
</dbReference>
<dbReference type="Proteomes" id="UP000325434">
    <property type="component" value="Unassembled WGS sequence"/>
</dbReference>
<evidence type="ECO:0000313" key="1">
    <source>
        <dbReference type="EMBL" id="KAB8243883.1"/>
    </source>
</evidence>
<name>A0A5N6GTW5_ASPFL</name>
<gene>
    <name evidence="1" type="ORF">BDV35DRAFT_407204</name>
</gene>